<keyword evidence="1" id="KW-0472">Membrane</keyword>
<dbReference type="EMBL" id="GGEC01009576">
    <property type="protein sequence ID" value="MBW90059.1"/>
    <property type="molecule type" value="Transcribed_RNA"/>
</dbReference>
<sequence length="41" mass="4661">MIDFDCELLFLVVSDLCSFSDILIGYTFLLIVTSLFSSCLY</sequence>
<evidence type="ECO:0000313" key="2">
    <source>
        <dbReference type="EMBL" id="MBW90059.1"/>
    </source>
</evidence>
<dbReference type="EMBL" id="GGEC01009575">
    <property type="protein sequence ID" value="MBW90058.1"/>
    <property type="molecule type" value="Transcribed_RNA"/>
</dbReference>
<dbReference type="AlphaFoldDB" id="A0A2P2J9B7"/>
<name>A0A2P2J9B7_RHIMU</name>
<keyword evidence="1" id="KW-1133">Transmembrane helix</keyword>
<organism evidence="2">
    <name type="scientific">Rhizophora mucronata</name>
    <name type="common">Asiatic mangrove</name>
    <dbReference type="NCBI Taxonomy" id="61149"/>
    <lineage>
        <taxon>Eukaryota</taxon>
        <taxon>Viridiplantae</taxon>
        <taxon>Streptophyta</taxon>
        <taxon>Embryophyta</taxon>
        <taxon>Tracheophyta</taxon>
        <taxon>Spermatophyta</taxon>
        <taxon>Magnoliopsida</taxon>
        <taxon>eudicotyledons</taxon>
        <taxon>Gunneridae</taxon>
        <taxon>Pentapetalae</taxon>
        <taxon>rosids</taxon>
        <taxon>fabids</taxon>
        <taxon>Malpighiales</taxon>
        <taxon>Rhizophoraceae</taxon>
        <taxon>Rhizophora</taxon>
    </lineage>
</organism>
<proteinExistence type="predicted"/>
<reference evidence="2" key="1">
    <citation type="submission" date="2018-02" db="EMBL/GenBank/DDBJ databases">
        <title>Rhizophora mucronata_Transcriptome.</title>
        <authorList>
            <person name="Meera S.P."/>
            <person name="Sreeshan A."/>
            <person name="Augustine A."/>
        </authorList>
    </citation>
    <scope>NUCLEOTIDE SEQUENCE</scope>
    <source>
        <tissue evidence="2">Leaf</tissue>
    </source>
</reference>
<accession>A0A2P2J9B7</accession>
<feature type="transmembrane region" description="Helical" evidence="1">
    <location>
        <begin position="22"/>
        <end position="40"/>
    </location>
</feature>
<protein>
    <submittedName>
        <fullName evidence="2">Uncharacterized protein</fullName>
    </submittedName>
</protein>
<evidence type="ECO:0000256" key="1">
    <source>
        <dbReference type="SAM" id="Phobius"/>
    </source>
</evidence>
<keyword evidence="1" id="KW-0812">Transmembrane</keyword>